<evidence type="ECO:0000259" key="20">
    <source>
        <dbReference type="Pfam" id="PF22441"/>
    </source>
</evidence>
<dbReference type="SUPFAM" id="SSF47616">
    <property type="entry name" value="GST C-terminal domain-like"/>
    <property type="match status" value="1"/>
</dbReference>
<evidence type="ECO:0000256" key="17">
    <source>
        <dbReference type="ARBA" id="ARBA00023242"/>
    </source>
</evidence>
<dbReference type="Gene3D" id="1.20.1050.10">
    <property type="match status" value="1"/>
</dbReference>
<evidence type="ECO:0000256" key="3">
    <source>
        <dbReference type="ARBA" id="ARBA00004308"/>
    </source>
</evidence>
<dbReference type="GO" id="GO:0005254">
    <property type="term" value="F:chloride channel activity"/>
    <property type="evidence" value="ECO:0007669"/>
    <property type="project" value="UniProtKB-KW"/>
</dbReference>
<evidence type="ECO:0000256" key="5">
    <source>
        <dbReference type="ARBA" id="ARBA00007655"/>
    </source>
</evidence>
<keyword evidence="9" id="KW-0812">Transmembrane</keyword>
<evidence type="ECO:0000256" key="15">
    <source>
        <dbReference type="ARBA" id="ARBA00023173"/>
    </source>
</evidence>
<keyword evidence="6" id="KW-0813">Transport</keyword>
<dbReference type="Pfam" id="PF22441">
    <property type="entry name" value="CLIC-like_N"/>
    <property type="match status" value="1"/>
</dbReference>
<dbReference type="Pfam" id="PF13410">
    <property type="entry name" value="GST_C_2"/>
    <property type="match status" value="1"/>
</dbReference>
<evidence type="ECO:0000256" key="16">
    <source>
        <dbReference type="ARBA" id="ARBA00023214"/>
    </source>
</evidence>
<keyword evidence="10" id="KW-0851">Voltage-gated channel</keyword>
<comment type="catalytic activity">
    <reaction evidence="19">
        <text>chloride(in) = chloride(out)</text>
        <dbReference type="Rhea" id="RHEA:29823"/>
        <dbReference type="ChEBI" id="CHEBI:17996"/>
    </reaction>
</comment>
<gene>
    <name evidence="21" type="ORF">mPipKuh1_002944</name>
</gene>
<dbReference type="GO" id="GO:0005737">
    <property type="term" value="C:cytoplasm"/>
    <property type="evidence" value="ECO:0007669"/>
    <property type="project" value="UniProtKB-SubCell"/>
</dbReference>
<evidence type="ECO:0000256" key="14">
    <source>
        <dbReference type="ARBA" id="ARBA00023136"/>
    </source>
</evidence>
<dbReference type="PANTHER" id="PTHR45476:SF5">
    <property type="entry name" value="CHLORIDE INTRACELLULAR CHANNEL 4-RELATED"/>
    <property type="match status" value="1"/>
</dbReference>
<evidence type="ECO:0000256" key="7">
    <source>
        <dbReference type="ARBA" id="ARBA00022490"/>
    </source>
</evidence>
<comment type="similarity">
    <text evidence="5">Belongs to the chloride channel CLIC family.</text>
</comment>
<keyword evidence="7" id="KW-0963">Cytoplasm</keyword>
<dbReference type="GO" id="GO:0034707">
    <property type="term" value="C:chloride channel complex"/>
    <property type="evidence" value="ECO:0007669"/>
    <property type="project" value="UniProtKB-KW"/>
</dbReference>
<dbReference type="EMBL" id="JACAGB010000002">
    <property type="protein sequence ID" value="KAF6381540.1"/>
    <property type="molecule type" value="Genomic_DNA"/>
</dbReference>
<name>A0A7J8A6C7_PIPKU</name>
<proteinExistence type="inferred from homology"/>
<accession>A0A7J8A6C7</accession>
<comment type="subcellular location">
    <subcellularLocation>
        <location evidence="4">Cytoplasm</location>
    </subcellularLocation>
    <subcellularLocation>
        <location evidence="3">Endomembrane system</location>
    </subcellularLocation>
    <subcellularLocation>
        <location evidence="2">Membrane</location>
        <topology evidence="2">Single-pass membrane protein</topology>
    </subcellularLocation>
    <subcellularLocation>
        <location evidence="1">Nucleus</location>
    </subcellularLocation>
</comment>
<evidence type="ECO:0000256" key="10">
    <source>
        <dbReference type="ARBA" id="ARBA00022882"/>
    </source>
</evidence>
<keyword evidence="8" id="KW-0597">Phosphoprotein</keyword>
<dbReference type="InterPro" id="IPR036249">
    <property type="entry name" value="Thioredoxin-like_sf"/>
</dbReference>
<dbReference type="Gene3D" id="3.40.30.10">
    <property type="entry name" value="Glutaredoxin"/>
    <property type="match status" value="1"/>
</dbReference>
<evidence type="ECO:0000256" key="18">
    <source>
        <dbReference type="ARBA" id="ARBA00023303"/>
    </source>
</evidence>
<evidence type="ECO:0000256" key="8">
    <source>
        <dbReference type="ARBA" id="ARBA00022553"/>
    </source>
</evidence>
<dbReference type="FunFam" id="1.20.1050.10:FF:000001">
    <property type="entry name" value="Chloride intracellular channel 2"/>
    <property type="match status" value="1"/>
</dbReference>
<dbReference type="SUPFAM" id="SSF52833">
    <property type="entry name" value="Thioredoxin-like"/>
    <property type="match status" value="1"/>
</dbReference>
<dbReference type="Proteomes" id="UP000558488">
    <property type="component" value="Unassembled WGS sequence"/>
</dbReference>
<organism evidence="21 22">
    <name type="scientific">Pipistrellus kuhlii</name>
    <name type="common">Kuhl's pipistrelle</name>
    <dbReference type="NCBI Taxonomy" id="59472"/>
    <lineage>
        <taxon>Eukaryota</taxon>
        <taxon>Metazoa</taxon>
        <taxon>Chordata</taxon>
        <taxon>Craniata</taxon>
        <taxon>Vertebrata</taxon>
        <taxon>Euteleostomi</taxon>
        <taxon>Mammalia</taxon>
        <taxon>Eutheria</taxon>
        <taxon>Laurasiatheria</taxon>
        <taxon>Chiroptera</taxon>
        <taxon>Yangochiroptera</taxon>
        <taxon>Vespertilionidae</taxon>
        <taxon>Pipistrellus</taxon>
    </lineage>
</organism>
<dbReference type="PANTHER" id="PTHR45476">
    <property type="entry name" value="CHLORIDE INTRACELLULAR CHANNEL PROTEIN 6-RELATED"/>
    <property type="match status" value="1"/>
</dbReference>
<evidence type="ECO:0000256" key="1">
    <source>
        <dbReference type="ARBA" id="ARBA00004123"/>
    </source>
</evidence>
<evidence type="ECO:0000256" key="6">
    <source>
        <dbReference type="ARBA" id="ARBA00022448"/>
    </source>
</evidence>
<keyword evidence="15" id="KW-0869">Chloride channel</keyword>
<dbReference type="GO" id="GO:0016491">
    <property type="term" value="F:oxidoreductase activity"/>
    <property type="evidence" value="ECO:0007669"/>
    <property type="project" value="UniProtKB-KW"/>
</dbReference>
<evidence type="ECO:0000256" key="9">
    <source>
        <dbReference type="ARBA" id="ARBA00022692"/>
    </source>
</evidence>
<comment type="caution">
    <text evidence="21">The sequence shown here is derived from an EMBL/GenBank/DDBJ whole genome shotgun (WGS) entry which is preliminary data.</text>
</comment>
<feature type="domain" description="CLIC N-terminal" evidence="20">
    <location>
        <begin position="17"/>
        <end position="63"/>
    </location>
</feature>
<dbReference type="AlphaFoldDB" id="A0A7J8A6C7"/>
<dbReference type="InterPro" id="IPR053823">
    <property type="entry name" value="CLIC_N"/>
</dbReference>
<evidence type="ECO:0000313" key="22">
    <source>
        <dbReference type="Proteomes" id="UP000558488"/>
    </source>
</evidence>
<keyword evidence="16" id="KW-0868">Chloride</keyword>
<reference evidence="21 22" key="1">
    <citation type="journal article" date="2020" name="Nature">
        <title>Six reference-quality genomes reveal evolution of bat adaptations.</title>
        <authorList>
            <person name="Jebb D."/>
            <person name="Huang Z."/>
            <person name="Pippel M."/>
            <person name="Hughes G.M."/>
            <person name="Lavrichenko K."/>
            <person name="Devanna P."/>
            <person name="Winkler S."/>
            <person name="Jermiin L.S."/>
            <person name="Skirmuntt E.C."/>
            <person name="Katzourakis A."/>
            <person name="Burkitt-Gray L."/>
            <person name="Ray D.A."/>
            <person name="Sullivan K.A.M."/>
            <person name="Roscito J.G."/>
            <person name="Kirilenko B.M."/>
            <person name="Davalos L.M."/>
            <person name="Corthals A.P."/>
            <person name="Power M.L."/>
            <person name="Jones G."/>
            <person name="Ransome R.D."/>
            <person name="Dechmann D.K.N."/>
            <person name="Locatelli A.G."/>
            <person name="Puechmaille S.J."/>
            <person name="Fedrigo O."/>
            <person name="Jarvis E.D."/>
            <person name="Hiller M."/>
            <person name="Vernes S.C."/>
            <person name="Myers E.W."/>
            <person name="Teeling E.C."/>
        </authorList>
    </citation>
    <scope>NUCLEOTIDE SEQUENCE [LARGE SCALE GENOMIC DNA]</scope>
    <source>
        <strain evidence="21">MPipKuh1</strain>
        <tissue evidence="21">Flight muscle</tissue>
    </source>
</reference>
<keyword evidence="17" id="KW-0539">Nucleus</keyword>
<evidence type="ECO:0000256" key="2">
    <source>
        <dbReference type="ARBA" id="ARBA00004167"/>
    </source>
</evidence>
<protein>
    <submittedName>
        <fullName evidence="21">Chloride intracellular channel 4</fullName>
    </submittedName>
</protein>
<sequence length="211" mass="24093">MALSMPLNGLKEEDKEPIIELFVKAGSDGESIGNCPFSQRLFMILWLKGVVFSVTTVDLKRYLKLSPKHPESNTAGMDIFAKFSAYIKNSRPEANEALERGLLKTLQKLDEYLNSPLPDEIDENSMEDIKCSTRKFLDGNEMTLADCNLLPKLHIVKVVAKKYRNFDIPKRMTGIWRYLTNAYSRDEFTNTCPSDKEVEIAYNDVAKRLTK</sequence>
<keyword evidence="11" id="KW-1133">Transmembrane helix</keyword>
<keyword evidence="14" id="KW-0472">Membrane</keyword>
<evidence type="ECO:0000256" key="12">
    <source>
        <dbReference type="ARBA" id="ARBA00023002"/>
    </source>
</evidence>
<evidence type="ECO:0000313" key="21">
    <source>
        <dbReference type="EMBL" id="KAF6381540.1"/>
    </source>
</evidence>
<keyword evidence="12" id="KW-0560">Oxidoreductase</keyword>
<evidence type="ECO:0000256" key="11">
    <source>
        <dbReference type="ARBA" id="ARBA00022989"/>
    </source>
</evidence>
<keyword evidence="13" id="KW-0406">Ion transport</keyword>
<evidence type="ECO:0000256" key="19">
    <source>
        <dbReference type="ARBA" id="ARBA00024167"/>
    </source>
</evidence>
<dbReference type="InterPro" id="IPR036282">
    <property type="entry name" value="Glutathione-S-Trfase_C_sf"/>
</dbReference>
<dbReference type="GO" id="GO:0005634">
    <property type="term" value="C:nucleus"/>
    <property type="evidence" value="ECO:0007669"/>
    <property type="project" value="UniProtKB-SubCell"/>
</dbReference>
<keyword evidence="22" id="KW-1185">Reference proteome</keyword>
<evidence type="ECO:0000256" key="13">
    <source>
        <dbReference type="ARBA" id="ARBA00023065"/>
    </source>
</evidence>
<keyword evidence="18" id="KW-0407">Ion channel</keyword>
<evidence type="ECO:0000256" key="4">
    <source>
        <dbReference type="ARBA" id="ARBA00004496"/>
    </source>
</evidence>